<comment type="subcellular location">
    <subcellularLocation>
        <location evidence="1">Cell membrane</location>
        <topology evidence="1">Multi-pass membrane protein</topology>
    </subcellularLocation>
</comment>
<evidence type="ECO:0000256" key="4">
    <source>
        <dbReference type="ARBA" id="ARBA00022692"/>
    </source>
</evidence>
<accession>A0A1I5X882</accession>
<evidence type="ECO:0000256" key="3">
    <source>
        <dbReference type="ARBA" id="ARBA00022475"/>
    </source>
</evidence>
<reference evidence="9 10" key="1">
    <citation type="submission" date="2016-10" db="EMBL/GenBank/DDBJ databases">
        <authorList>
            <person name="de Groot N.N."/>
        </authorList>
    </citation>
    <scope>NUCLEOTIDE SEQUENCE [LARGE SCALE GENOMIC DNA]</scope>
    <source>
        <strain evidence="9 10">DSM 20678</strain>
    </source>
</reference>
<dbReference type="EMBL" id="FOXR01000023">
    <property type="protein sequence ID" value="SFQ28199.1"/>
    <property type="molecule type" value="Genomic_DNA"/>
</dbReference>
<dbReference type="GO" id="GO:0005886">
    <property type="term" value="C:plasma membrane"/>
    <property type="evidence" value="ECO:0007669"/>
    <property type="project" value="UniProtKB-SubCell"/>
</dbReference>
<evidence type="ECO:0000313" key="9">
    <source>
        <dbReference type="EMBL" id="SFQ28199.1"/>
    </source>
</evidence>
<feature type="domain" description="ABC transmembrane type-1" evidence="8">
    <location>
        <begin position="81"/>
        <end position="282"/>
    </location>
</feature>
<dbReference type="STRING" id="937334.SAMN05444406_12318"/>
<keyword evidence="2" id="KW-0813">Transport</keyword>
<keyword evidence="10" id="KW-1185">Reference proteome</keyword>
<evidence type="ECO:0000256" key="2">
    <source>
        <dbReference type="ARBA" id="ARBA00022448"/>
    </source>
</evidence>
<proteinExistence type="predicted"/>
<dbReference type="SUPFAM" id="SSF161098">
    <property type="entry name" value="MetI-like"/>
    <property type="match status" value="1"/>
</dbReference>
<dbReference type="CDD" id="cd06261">
    <property type="entry name" value="TM_PBP2"/>
    <property type="match status" value="1"/>
</dbReference>
<keyword evidence="3" id="KW-1003">Cell membrane</keyword>
<dbReference type="Gene3D" id="1.10.3720.10">
    <property type="entry name" value="MetI-like"/>
    <property type="match status" value="1"/>
</dbReference>
<keyword evidence="6 7" id="KW-0472">Membrane</keyword>
<feature type="transmembrane region" description="Helical" evidence="7">
    <location>
        <begin position="116"/>
        <end position="138"/>
    </location>
</feature>
<evidence type="ECO:0000256" key="7">
    <source>
        <dbReference type="SAM" id="Phobius"/>
    </source>
</evidence>
<feature type="transmembrane region" description="Helical" evidence="7">
    <location>
        <begin position="150"/>
        <end position="168"/>
    </location>
</feature>
<gene>
    <name evidence="9" type="ORF">SAMN05444406_12318</name>
</gene>
<dbReference type="RefSeq" id="WP_092282551.1">
    <property type="nucleotide sequence ID" value="NZ_FOXR01000023.1"/>
</dbReference>
<dbReference type="PANTHER" id="PTHR43744">
    <property type="entry name" value="ABC TRANSPORTER PERMEASE PROTEIN MG189-RELATED-RELATED"/>
    <property type="match status" value="1"/>
</dbReference>
<dbReference type="AlphaFoldDB" id="A0A1I5X882"/>
<evidence type="ECO:0000256" key="1">
    <source>
        <dbReference type="ARBA" id="ARBA00004651"/>
    </source>
</evidence>
<feature type="transmembrane region" description="Helical" evidence="7">
    <location>
        <begin position="189"/>
        <end position="214"/>
    </location>
</feature>
<evidence type="ECO:0000256" key="6">
    <source>
        <dbReference type="ARBA" id="ARBA00023136"/>
    </source>
</evidence>
<keyword evidence="5 7" id="KW-1133">Transmembrane helix</keyword>
<dbReference type="Proteomes" id="UP000198577">
    <property type="component" value="Unassembled WGS sequence"/>
</dbReference>
<feature type="transmembrane region" description="Helical" evidence="7">
    <location>
        <begin position="85"/>
        <end position="104"/>
    </location>
</feature>
<evidence type="ECO:0000259" key="8">
    <source>
        <dbReference type="PROSITE" id="PS50928"/>
    </source>
</evidence>
<evidence type="ECO:0000256" key="5">
    <source>
        <dbReference type="ARBA" id="ARBA00022989"/>
    </source>
</evidence>
<dbReference type="InterPro" id="IPR035906">
    <property type="entry name" value="MetI-like_sf"/>
</dbReference>
<dbReference type="InterPro" id="IPR000515">
    <property type="entry name" value="MetI-like"/>
</dbReference>
<feature type="transmembrane region" description="Helical" evidence="7">
    <location>
        <begin position="261"/>
        <end position="282"/>
    </location>
</feature>
<organism evidence="9 10">
    <name type="scientific">Caldicoprobacter faecalis</name>
    <dbReference type="NCBI Taxonomy" id="937334"/>
    <lineage>
        <taxon>Bacteria</taxon>
        <taxon>Bacillati</taxon>
        <taxon>Bacillota</taxon>
        <taxon>Clostridia</taxon>
        <taxon>Caldicoprobacterales</taxon>
        <taxon>Caldicoprobacteraceae</taxon>
        <taxon>Caldicoprobacter</taxon>
    </lineage>
</organism>
<keyword evidence="4 7" id="KW-0812">Transmembrane</keyword>
<protein>
    <submittedName>
        <fullName evidence="9">Carbohydrate ABC transporter membrane protein 2, CUT1 family</fullName>
    </submittedName>
</protein>
<feature type="transmembrane region" description="Helical" evidence="7">
    <location>
        <begin position="20"/>
        <end position="46"/>
    </location>
</feature>
<dbReference type="OrthoDB" id="157184at2"/>
<dbReference type="GO" id="GO:0055085">
    <property type="term" value="P:transmembrane transport"/>
    <property type="evidence" value="ECO:0007669"/>
    <property type="project" value="InterPro"/>
</dbReference>
<dbReference type="PANTHER" id="PTHR43744:SF9">
    <property type="entry name" value="POLYGALACTURONAN_RHAMNOGALACTURONAN TRANSPORT SYSTEM PERMEASE PROTEIN YTCP"/>
    <property type="match status" value="1"/>
</dbReference>
<evidence type="ECO:0000313" key="10">
    <source>
        <dbReference type="Proteomes" id="UP000198577"/>
    </source>
</evidence>
<sequence length="297" mass="33729">MADKKLKLFKVSADEVTLSFIAYVVSGLFALICVLPFIYVLVYSIIPYSEYLKNPFNLIPKNITFEAYKMAMDYKYLWTGYKNTIFIAIVGTICSLILLVLTAYPLAKRDLKGQKFIMTLWIITMFFSGGMIPNYLLIRSLGLLNNLWSVILPGLLGAYNLILMINYIRGLPTSIEEAALIEGANDIQVLFRIILPLCLPIIATLGLFTVVGYWNSYFDAIIYLTKREMWPLQLVLREIVFESAANEMELQGVEQRIIQPFTLKMASIIIATLPIMCVYPFLQKYFMAGLVLGGVKE</sequence>
<dbReference type="PROSITE" id="PS50928">
    <property type="entry name" value="ABC_TM1"/>
    <property type="match status" value="1"/>
</dbReference>
<name>A0A1I5X882_9FIRM</name>